<comment type="caution">
    <text evidence="2">The sequence shown here is derived from an EMBL/GenBank/DDBJ whole genome shotgun (WGS) entry which is preliminary data.</text>
</comment>
<dbReference type="Proteomes" id="UP001234178">
    <property type="component" value="Unassembled WGS sequence"/>
</dbReference>
<sequence>MISGSSVPAPTQSPVSAIVPAIMTRPASPVAITTLINVAVVPVPAATPLPTLALVLAKTLDPTSKCTPAFPTTRQYATFKRRETIDPNQQKKTKAKTTRFLQEQISEITTPAALSIIPATISVGVPEPVIRKSTRIHKRKSFADELALTLDSSRRITTKQQCGAQNGKNFVSAPRKCRFEQPFNPFTFIINEEEYVVGAIRKEPKQRMKTFGSLMTEPRPASVSALSLVRDAIARLPNGLGPSMM</sequence>
<dbReference type="InterPro" id="IPR057748">
    <property type="entry name" value="NFRKB_WH_2"/>
</dbReference>
<proteinExistence type="predicted"/>
<dbReference type="EMBL" id="JAOYFB010000040">
    <property type="protein sequence ID" value="KAK4036885.1"/>
    <property type="molecule type" value="Genomic_DNA"/>
</dbReference>
<evidence type="ECO:0000259" key="1">
    <source>
        <dbReference type="Pfam" id="PF25793"/>
    </source>
</evidence>
<evidence type="ECO:0000313" key="2">
    <source>
        <dbReference type="EMBL" id="KAK4036885.1"/>
    </source>
</evidence>
<reference evidence="2 3" key="1">
    <citation type="journal article" date="2023" name="Nucleic Acids Res.">
        <title>The hologenome of Daphnia magna reveals possible DNA methylation and microbiome-mediated evolution of the host genome.</title>
        <authorList>
            <person name="Chaturvedi A."/>
            <person name="Li X."/>
            <person name="Dhandapani V."/>
            <person name="Marshall H."/>
            <person name="Kissane S."/>
            <person name="Cuenca-Cambronero M."/>
            <person name="Asole G."/>
            <person name="Calvet F."/>
            <person name="Ruiz-Romero M."/>
            <person name="Marangio P."/>
            <person name="Guigo R."/>
            <person name="Rago D."/>
            <person name="Mirbahai L."/>
            <person name="Eastwood N."/>
            <person name="Colbourne J.K."/>
            <person name="Zhou J."/>
            <person name="Mallon E."/>
            <person name="Orsini L."/>
        </authorList>
    </citation>
    <scope>NUCLEOTIDE SEQUENCE [LARGE SCALE GENOMIC DNA]</scope>
    <source>
        <strain evidence="2">LRV0_1</strain>
    </source>
</reference>
<name>A0ABR0B5E8_9CRUS</name>
<gene>
    <name evidence="2" type="ORF">OUZ56_028923</name>
</gene>
<accession>A0ABR0B5E8</accession>
<protein>
    <recommendedName>
        <fullName evidence="1">Nuclear factor related to kappa-B-binding protein second winged helix domain-containing protein</fullName>
    </recommendedName>
</protein>
<evidence type="ECO:0000313" key="3">
    <source>
        <dbReference type="Proteomes" id="UP001234178"/>
    </source>
</evidence>
<feature type="domain" description="Nuclear factor related to kappa-B-binding protein second winged helix" evidence="1">
    <location>
        <begin position="176"/>
        <end position="241"/>
    </location>
</feature>
<dbReference type="Pfam" id="PF25793">
    <property type="entry name" value="WHD_2nd_NFRKB"/>
    <property type="match status" value="1"/>
</dbReference>
<organism evidence="2 3">
    <name type="scientific">Daphnia magna</name>
    <dbReference type="NCBI Taxonomy" id="35525"/>
    <lineage>
        <taxon>Eukaryota</taxon>
        <taxon>Metazoa</taxon>
        <taxon>Ecdysozoa</taxon>
        <taxon>Arthropoda</taxon>
        <taxon>Crustacea</taxon>
        <taxon>Branchiopoda</taxon>
        <taxon>Diplostraca</taxon>
        <taxon>Cladocera</taxon>
        <taxon>Anomopoda</taxon>
        <taxon>Daphniidae</taxon>
        <taxon>Daphnia</taxon>
    </lineage>
</organism>
<keyword evidence="3" id="KW-1185">Reference proteome</keyword>